<name>A0A6N4TJH5_9FIRM</name>
<dbReference type="PROSITE" id="PS51372">
    <property type="entry name" value="PRD_2"/>
    <property type="match status" value="2"/>
</dbReference>
<protein>
    <submittedName>
        <fullName evidence="3">Transcription antiterminator LicT</fullName>
    </submittedName>
</protein>
<dbReference type="NCBIfam" id="NF046042">
    <property type="entry name" value="LicT"/>
    <property type="match status" value="1"/>
</dbReference>
<sequence>MEIYKILNNNVIVSKNEHDKEIIAMGKGIAFKKKVGEHIEDELIDKVYTLSDEVSSKFQELAAEIPVEHMKISDDIIKYVKLKLGKKLNDSIYLSLCDHISTAILRHEEGVDVKNVLLWDIKKFYKDEFEIGKHGLEMIKEKLNVQLNEDEAGFIALHIVNAEMDEKLETIYEVTKVMQEILNIVKYFFHIDFDEDSVYFYRFITHLKFFAHRLITKSSYQDEQSDDLLDLIKIKYKNAYACCLKIKQFLKTNYAYDLSQEETLYLTIHIARVVYKNERS</sequence>
<dbReference type="EMBL" id="AP019695">
    <property type="protein sequence ID" value="BBK22877.1"/>
    <property type="molecule type" value="Genomic_DNA"/>
</dbReference>
<organism evidence="3 4">
    <name type="scientific">Amedibacterium intestinale</name>
    <dbReference type="NCBI Taxonomy" id="2583452"/>
    <lineage>
        <taxon>Bacteria</taxon>
        <taxon>Bacillati</taxon>
        <taxon>Bacillota</taxon>
        <taxon>Erysipelotrichia</taxon>
        <taxon>Erysipelotrichales</taxon>
        <taxon>Erysipelotrichaceae</taxon>
        <taxon>Amedibacterium</taxon>
    </lineage>
</organism>
<dbReference type="SUPFAM" id="SSF63520">
    <property type="entry name" value="PTS-regulatory domain, PRD"/>
    <property type="match status" value="2"/>
</dbReference>
<evidence type="ECO:0000256" key="1">
    <source>
        <dbReference type="ARBA" id="ARBA00022737"/>
    </source>
</evidence>
<evidence type="ECO:0000259" key="2">
    <source>
        <dbReference type="PROSITE" id="PS51372"/>
    </source>
</evidence>
<dbReference type="Pfam" id="PF03123">
    <property type="entry name" value="CAT_RBD"/>
    <property type="match status" value="1"/>
</dbReference>
<dbReference type="SUPFAM" id="SSF50151">
    <property type="entry name" value="SacY-like RNA-binding domain"/>
    <property type="match status" value="1"/>
</dbReference>
<dbReference type="GO" id="GO:0006355">
    <property type="term" value="P:regulation of DNA-templated transcription"/>
    <property type="evidence" value="ECO:0007669"/>
    <property type="project" value="InterPro"/>
</dbReference>
<feature type="domain" description="PRD" evidence="2">
    <location>
        <begin position="64"/>
        <end position="169"/>
    </location>
</feature>
<proteinExistence type="predicted"/>
<evidence type="ECO:0000313" key="3">
    <source>
        <dbReference type="EMBL" id="BBK22877.1"/>
    </source>
</evidence>
<dbReference type="PANTHER" id="PTHR30185:SF15">
    <property type="entry name" value="CRYPTIC BETA-GLUCOSIDE BGL OPERON ANTITERMINATOR"/>
    <property type="match status" value="1"/>
</dbReference>
<dbReference type="SMART" id="SM01061">
    <property type="entry name" value="CAT_RBD"/>
    <property type="match status" value="1"/>
</dbReference>
<dbReference type="PANTHER" id="PTHR30185">
    <property type="entry name" value="CRYPTIC BETA-GLUCOSIDE BGL OPERON ANTITERMINATOR"/>
    <property type="match status" value="1"/>
</dbReference>
<dbReference type="InterPro" id="IPR036634">
    <property type="entry name" value="PRD_sf"/>
</dbReference>
<keyword evidence="4" id="KW-1185">Reference proteome</keyword>
<dbReference type="GO" id="GO:0003723">
    <property type="term" value="F:RNA binding"/>
    <property type="evidence" value="ECO:0007669"/>
    <property type="project" value="InterPro"/>
</dbReference>
<gene>
    <name evidence="3" type="primary">bglG</name>
    <name evidence="3" type="ORF">Aargi30884_17800</name>
</gene>
<dbReference type="Pfam" id="PF00874">
    <property type="entry name" value="PRD"/>
    <property type="match status" value="2"/>
</dbReference>
<dbReference type="InterPro" id="IPR011608">
    <property type="entry name" value="PRD"/>
</dbReference>
<dbReference type="InterPro" id="IPR036650">
    <property type="entry name" value="CAT_RNA-bd_dom_sf"/>
</dbReference>
<dbReference type="Gene3D" id="1.10.1790.10">
    <property type="entry name" value="PRD domain"/>
    <property type="match status" value="2"/>
</dbReference>
<dbReference type="RefSeq" id="WP_118361817.1">
    <property type="nucleotide sequence ID" value="NZ_AP019695.1"/>
</dbReference>
<dbReference type="InterPro" id="IPR004341">
    <property type="entry name" value="CAT_RNA-bd_dom"/>
</dbReference>
<keyword evidence="1" id="KW-0677">Repeat</keyword>
<accession>A0A6N4TJH5</accession>
<feature type="domain" description="PRD" evidence="2">
    <location>
        <begin position="170"/>
        <end position="280"/>
    </location>
</feature>
<dbReference type="AlphaFoldDB" id="A0A6N4TJH5"/>
<evidence type="ECO:0000313" key="4">
    <source>
        <dbReference type="Proteomes" id="UP000464754"/>
    </source>
</evidence>
<dbReference type="KEGG" id="aarg:Aargi30884_17800"/>
<dbReference type="Proteomes" id="UP000464754">
    <property type="component" value="Chromosome"/>
</dbReference>
<reference evidence="4" key="1">
    <citation type="submission" date="2019-05" db="EMBL/GenBank/DDBJ databases">
        <title>Complete genome sequencing of Absiella argi strain JCM 30884.</title>
        <authorList>
            <person name="Sakamoto M."/>
            <person name="Murakami T."/>
            <person name="Mori H."/>
        </authorList>
    </citation>
    <scope>NUCLEOTIDE SEQUENCE [LARGE SCALE GENOMIC DNA]</scope>
    <source>
        <strain evidence="4">JCM 30884</strain>
    </source>
</reference>
<dbReference type="InterPro" id="IPR050661">
    <property type="entry name" value="BglG_antiterminators"/>
</dbReference>
<dbReference type="Gene3D" id="2.30.24.10">
    <property type="entry name" value="CAT RNA-binding domain"/>
    <property type="match status" value="1"/>
</dbReference>